<sequence length="312" mass="35387">MPSVSLSDPDQWINHLLQCKHLPERQMKILCQRVLSILMEESNVQPVEAPVTVCGDIHGQFWDVHELLRQGGMVPGTKYIFMGDFVDRGYYSLETFSLLMALKARYPDRVTLLRGNHESRQITQVYGFYDECQNKYGNPSVWKACCQVFDHLNLAAIIDGSVLCVHGGLSPDIRTLDQVRVIARAQEVPHEGAFCDLMWSDPDDIDTWSVSPRGAGWLFGAKVTREFNHINGLSLIARAHQLVQEGYKHMFDNQLVTVWSAPNYCYRCGNSASIMQVKEDGSTDFKVYMAAEENERDSKSEAARRGLPSYFV</sequence>
<evidence type="ECO:0000256" key="1">
    <source>
        <dbReference type="ARBA" id="ARBA00022723"/>
    </source>
</evidence>
<evidence type="ECO:0000256" key="3">
    <source>
        <dbReference type="ARBA" id="ARBA00022912"/>
    </source>
</evidence>
<proteinExistence type="inferred from homology"/>
<evidence type="ECO:0000259" key="8">
    <source>
        <dbReference type="PROSITE" id="PS00125"/>
    </source>
</evidence>
<evidence type="ECO:0000256" key="2">
    <source>
        <dbReference type="ARBA" id="ARBA00022801"/>
    </source>
</evidence>
<dbReference type="GO" id="GO:0046872">
    <property type="term" value="F:metal ion binding"/>
    <property type="evidence" value="ECO:0007669"/>
    <property type="project" value="UniProtKB-KW"/>
</dbReference>
<evidence type="ECO:0000313" key="10">
    <source>
        <dbReference type="Proteomes" id="UP000620104"/>
    </source>
</evidence>
<dbReference type="InterPro" id="IPR006186">
    <property type="entry name" value="Ser/Thr-sp_prot-phosphatase"/>
</dbReference>
<dbReference type="Pfam" id="PF00149">
    <property type="entry name" value="Metallophos"/>
    <property type="match status" value="1"/>
</dbReference>
<dbReference type="InterPro" id="IPR029052">
    <property type="entry name" value="Metallo-depent_PP-like"/>
</dbReference>
<dbReference type="EC" id="3.1.3.16" evidence="7"/>
<dbReference type="CDD" id="cd07415">
    <property type="entry name" value="MPP_PP2A_PP4_PP6"/>
    <property type="match status" value="1"/>
</dbReference>
<comment type="caution">
    <text evidence="9">The sequence shown here is derived from an EMBL/GenBank/DDBJ whole genome shotgun (WGS) entry which is preliminary data.</text>
</comment>
<keyword evidence="3" id="KW-0904">Protein phosphatase</keyword>
<comment type="catalytic activity">
    <reaction evidence="6 7">
        <text>O-phospho-L-threonyl-[protein] + H2O = L-threonyl-[protein] + phosphate</text>
        <dbReference type="Rhea" id="RHEA:47004"/>
        <dbReference type="Rhea" id="RHEA-COMP:11060"/>
        <dbReference type="Rhea" id="RHEA-COMP:11605"/>
        <dbReference type="ChEBI" id="CHEBI:15377"/>
        <dbReference type="ChEBI" id="CHEBI:30013"/>
        <dbReference type="ChEBI" id="CHEBI:43474"/>
        <dbReference type="ChEBI" id="CHEBI:61977"/>
        <dbReference type="EC" id="3.1.3.16"/>
    </reaction>
</comment>
<evidence type="ECO:0000313" key="9">
    <source>
        <dbReference type="EMBL" id="GHJ84707.1"/>
    </source>
</evidence>
<protein>
    <recommendedName>
        <fullName evidence="7">Serine/threonine-protein phosphatase</fullName>
        <ecNumber evidence="7">3.1.3.16</ecNumber>
    </recommendedName>
</protein>
<dbReference type="OrthoDB" id="1930084at2759"/>
<evidence type="ECO:0000256" key="6">
    <source>
        <dbReference type="ARBA" id="ARBA00048336"/>
    </source>
</evidence>
<reference evidence="9" key="1">
    <citation type="submission" date="2020-07" db="EMBL/GenBank/DDBJ databases">
        <title>Draft Genome Sequence of a Deep-Sea Yeast, Naganishia (Cryptococcus) liquefaciens strain N6.</title>
        <authorList>
            <person name="Han Y.W."/>
            <person name="Kajitani R."/>
            <person name="Morimoto H."/>
            <person name="Parhat M."/>
            <person name="Tsubouchi H."/>
            <person name="Bakenova O."/>
            <person name="Ogata M."/>
            <person name="Argunhan B."/>
            <person name="Aoki R."/>
            <person name="Kajiwara S."/>
            <person name="Itoh T."/>
            <person name="Iwasaki H."/>
        </authorList>
    </citation>
    <scope>NUCLEOTIDE SEQUENCE</scope>
    <source>
        <strain evidence="9">N6</strain>
    </source>
</reference>
<dbReference type="InterPro" id="IPR047129">
    <property type="entry name" value="PPA2-like"/>
</dbReference>
<keyword evidence="2 7" id="KW-0378">Hydrolase</keyword>
<dbReference type="SMART" id="SM00156">
    <property type="entry name" value="PP2Ac"/>
    <property type="match status" value="1"/>
</dbReference>
<dbReference type="SUPFAM" id="SSF56300">
    <property type="entry name" value="Metallo-dependent phosphatases"/>
    <property type="match status" value="1"/>
</dbReference>
<keyword evidence="1" id="KW-0479">Metal-binding</keyword>
<dbReference type="Gene3D" id="3.60.21.10">
    <property type="match status" value="1"/>
</dbReference>
<organism evidence="9 10">
    <name type="scientific">Naganishia liquefaciens</name>
    <dbReference type="NCBI Taxonomy" id="104408"/>
    <lineage>
        <taxon>Eukaryota</taxon>
        <taxon>Fungi</taxon>
        <taxon>Dikarya</taxon>
        <taxon>Basidiomycota</taxon>
        <taxon>Agaricomycotina</taxon>
        <taxon>Tremellomycetes</taxon>
        <taxon>Filobasidiales</taxon>
        <taxon>Filobasidiaceae</taxon>
        <taxon>Naganishia</taxon>
    </lineage>
</organism>
<dbReference type="PRINTS" id="PR00114">
    <property type="entry name" value="STPHPHTASE"/>
</dbReference>
<evidence type="ECO:0000256" key="7">
    <source>
        <dbReference type="RuleBase" id="RU004273"/>
    </source>
</evidence>
<gene>
    <name evidence="9" type="ORF">NliqN6_1109</name>
</gene>
<feature type="domain" description="Serine/threonine specific protein phosphatases" evidence="8">
    <location>
        <begin position="113"/>
        <end position="118"/>
    </location>
</feature>
<name>A0A8H3TP78_9TREE</name>
<comment type="catalytic activity">
    <reaction evidence="5">
        <text>O-phospho-L-seryl-[protein] + H2O = L-seryl-[protein] + phosphate</text>
        <dbReference type="Rhea" id="RHEA:20629"/>
        <dbReference type="Rhea" id="RHEA-COMP:9863"/>
        <dbReference type="Rhea" id="RHEA-COMP:11604"/>
        <dbReference type="ChEBI" id="CHEBI:15377"/>
        <dbReference type="ChEBI" id="CHEBI:29999"/>
        <dbReference type="ChEBI" id="CHEBI:43474"/>
        <dbReference type="ChEBI" id="CHEBI:83421"/>
        <dbReference type="EC" id="3.1.3.16"/>
    </reaction>
</comment>
<evidence type="ECO:0000256" key="4">
    <source>
        <dbReference type="ARBA" id="ARBA00023211"/>
    </source>
</evidence>
<dbReference type="GO" id="GO:0004722">
    <property type="term" value="F:protein serine/threonine phosphatase activity"/>
    <property type="evidence" value="ECO:0007669"/>
    <property type="project" value="UniProtKB-EC"/>
</dbReference>
<dbReference type="PANTHER" id="PTHR45619">
    <property type="entry name" value="SERINE/THREONINE-PROTEIN PHOSPHATASE PP2A-RELATED"/>
    <property type="match status" value="1"/>
</dbReference>
<dbReference type="Proteomes" id="UP000620104">
    <property type="component" value="Unassembled WGS sequence"/>
</dbReference>
<dbReference type="AlphaFoldDB" id="A0A8H3TP78"/>
<evidence type="ECO:0000256" key="5">
    <source>
        <dbReference type="ARBA" id="ARBA00047761"/>
    </source>
</evidence>
<keyword evidence="4" id="KW-0464">Manganese</keyword>
<dbReference type="PROSITE" id="PS00125">
    <property type="entry name" value="SER_THR_PHOSPHATASE"/>
    <property type="match status" value="1"/>
</dbReference>
<dbReference type="InterPro" id="IPR004843">
    <property type="entry name" value="Calcineurin-like_PHP"/>
</dbReference>
<keyword evidence="10" id="KW-1185">Reference proteome</keyword>
<dbReference type="EMBL" id="BLZA01000009">
    <property type="protein sequence ID" value="GHJ84707.1"/>
    <property type="molecule type" value="Genomic_DNA"/>
</dbReference>
<dbReference type="FunFam" id="3.60.21.10:FF:000005">
    <property type="entry name" value="Serine/threonine-protein phosphatase"/>
    <property type="match status" value="1"/>
</dbReference>
<accession>A0A8H3TP78</accession>
<comment type="similarity">
    <text evidence="7">Belongs to the PPP phosphatase family.</text>
</comment>